<evidence type="ECO:0000313" key="5">
    <source>
        <dbReference type="EMBL" id="GAA6167862.1"/>
    </source>
</evidence>
<sequence>MKKILAATVSVAALMLPTHGVMADASVTQEHMKKLGDALMHVSENARKTTGAMTKDVGMMNHSIKLAEVTNDGYVLVDAVASGEAKELVAMLESVGAKQISSYGKTVSAQVPANKLTDMALSDTMAFAKPALMTTNVGLVRQRGDRSIRTQFNRRQRGLDGEGFTVGILSDSYACDPGRTSNRDRYTTPAQDVENNDLPSGTIIRDDLDDRAICTDEGRAMAQIIYDAVPGVNFIFHTAFNGQADFANGIVELARQGADVIVDDVLYFAEPMFQDGIIAQAVDQVASMGVPYYSAAGNMGRASYETEYRPVNTGIGTLADFDPGAGVDLVQGLIVDGVDVGGGIEQTTFSFQWDSPNLSAGGLGAQNDVDIMVFNADASEVIPNCPSAGPGGSGPEICVVRQTDGGNGGDAIEVLSILDTTGGATVQLAFLTETGDAPEFVKYVVVVGNIAAAEYPLNASTSYGHSNAAGGESVAASAFFFNRSFIGNSRVQQVRANAGEQECVPACLNDFSSAGGTPILFDVNGNRLPSAEVRLKPGVTAADGVNTSFFSFDLARDDDDGDGAFRRRERGEFPNFFGTSAAAPNAAAVAVQMLQSVSNPIRFRDRENRLRFRMCRPDGRSVNIRRGQGRIVRRLNRGFTLGSCDRPSPEMIYDVMRDTARDMTVRASVSNGATVQIFDEVGPSGFDFDSGFGFVNARAAVRVLRNRLDQ</sequence>
<dbReference type="EMBL" id="BAABWN010000005">
    <property type="protein sequence ID" value="GAA6167862.1"/>
    <property type="molecule type" value="Genomic_DNA"/>
</dbReference>
<gene>
    <name evidence="5" type="ORF">NBRC116591_16730</name>
</gene>
<name>A0ABQ0A895_9GAMM</name>
<dbReference type="InterPro" id="IPR036852">
    <property type="entry name" value="Peptidase_S8/S53_dom_sf"/>
</dbReference>
<reference evidence="5 6" key="1">
    <citation type="submission" date="2024-04" db="EMBL/GenBank/DDBJ databases">
        <title>Draft genome sequence of Sessilibacter corallicola NBRC 116591.</title>
        <authorList>
            <person name="Miyakawa T."/>
            <person name="Kusuya Y."/>
            <person name="Miura T."/>
        </authorList>
    </citation>
    <scope>NUCLEOTIDE SEQUENCE [LARGE SCALE GENOMIC DNA]</scope>
    <source>
        <strain evidence="5 6">KU-00831-HH</strain>
    </source>
</reference>
<keyword evidence="6" id="KW-1185">Reference proteome</keyword>
<feature type="signal peptide" evidence="4">
    <location>
        <begin position="1"/>
        <end position="23"/>
    </location>
</feature>
<evidence type="ECO:0000256" key="3">
    <source>
        <dbReference type="ARBA" id="ARBA00022825"/>
    </source>
</evidence>
<keyword evidence="2" id="KW-0378">Hydrolase</keyword>
<evidence type="ECO:0000256" key="4">
    <source>
        <dbReference type="SAM" id="SignalP"/>
    </source>
</evidence>
<keyword evidence="1" id="KW-0645">Protease</keyword>
<evidence type="ECO:0000313" key="6">
    <source>
        <dbReference type="Proteomes" id="UP001465153"/>
    </source>
</evidence>
<evidence type="ECO:0000256" key="1">
    <source>
        <dbReference type="ARBA" id="ARBA00022670"/>
    </source>
</evidence>
<protein>
    <recommendedName>
        <fullName evidence="7">Peptidase S8/S53 domain-containing protein</fullName>
    </recommendedName>
</protein>
<proteinExistence type="predicted"/>
<dbReference type="PROSITE" id="PS00138">
    <property type="entry name" value="SUBTILASE_SER"/>
    <property type="match status" value="1"/>
</dbReference>
<keyword evidence="3" id="KW-0720">Serine protease</keyword>
<organism evidence="5 6">
    <name type="scientific">Sessilibacter corallicola</name>
    <dbReference type="NCBI Taxonomy" id="2904075"/>
    <lineage>
        <taxon>Bacteria</taxon>
        <taxon>Pseudomonadati</taxon>
        <taxon>Pseudomonadota</taxon>
        <taxon>Gammaproteobacteria</taxon>
        <taxon>Cellvibrionales</taxon>
        <taxon>Cellvibrionaceae</taxon>
        <taxon>Sessilibacter</taxon>
    </lineage>
</organism>
<accession>A0ABQ0A895</accession>
<evidence type="ECO:0008006" key="7">
    <source>
        <dbReference type="Google" id="ProtNLM"/>
    </source>
</evidence>
<keyword evidence="4" id="KW-0732">Signal</keyword>
<dbReference type="Proteomes" id="UP001465153">
    <property type="component" value="Unassembled WGS sequence"/>
</dbReference>
<comment type="caution">
    <text evidence="5">The sequence shown here is derived from an EMBL/GenBank/DDBJ whole genome shotgun (WGS) entry which is preliminary data.</text>
</comment>
<dbReference type="RefSeq" id="WP_353302518.1">
    <property type="nucleotide sequence ID" value="NZ_BAABWN010000005.1"/>
</dbReference>
<dbReference type="SUPFAM" id="SSF52743">
    <property type="entry name" value="Subtilisin-like"/>
    <property type="match status" value="1"/>
</dbReference>
<feature type="chain" id="PRO_5045513340" description="Peptidase S8/S53 domain-containing protein" evidence="4">
    <location>
        <begin position="24"/>
        <end position="710"/>
    </location>
</feature>
<dbReference type="InterPro" id="IPR023828">
    <property type="entry name" value="Peptidase_S8_Ser-AS"/>
</dbReference>
<dbReference type="Gene3D" id="3.40.50.200">
    <property type="entry name" value="Peptidase S8/S53 domain"/>
    <property type="match status" value="2"/>
</dbReference>
<evidence type="ECO:0000256" key="2">
    <source>
        <dbReference type="ARBA" id="ARBA00022801"/>
    </source>
</evidence>